<dbReference type="Gene3D" id="3.30.565.10">
    <property type="entry name" value="Histidine kinase-like ATPase, C-terminal domain"/>
    <property type="match status" value="1"/>
</dbReference>
<dbReference type="InterPro" id="IPR050956">
    <property type="entry name" value="2C_system_His_kinase"/>
</dbReference>
<feature type="domain" description="Histidine kinase" evidence="4">
    <location>
        <begin position="337"/>
        <end position="608"/>
    </location>
</feature>
<name>A0A9P4TU07_9PEZI</name>
<dbReference type="SUPFAM" id="SSF52172">
    <property type="entry name" value="CheY-like"/>
    <property type="match status" value="1"/>
</dbReference>
<dbReference type="Pfam" id="PF00072">
    <property type="entry name" value="Response_reg"/>
    <property type="match status" value="1"/>
</dbReference>
<feature type="region of interest" description="Disordered" evidence="3">
    <location>
        <begin position="671"/>
        <end position="708"/>
    </location>
</feature>
<dbReference type="OrthoDB" id="60033at2759"/>
<dbReference type="InterPro" id="IPR036890">
    <property type="entry name" value="HATPase_C_sf"/>
</dbReference>
<dbReference type="CDD" id="cd00130">
    <property type="entry name" value="PAS"/>
    <property type="match status" value="1"/>
</dbReference>
<dbReference type="InterPro" id="IPR013655">
    <property type="entry name" value="PAS_fold_3"/>
</dbReference>
<feature type="domain" description="Response regulatory" evidence="5">
    <location>
        <begin position="736"/>
        <end position="868"/>
    </location>
</feature>
<accession>A0A9P4TU07</accession>
<dbReference type="EMBL" id="MU007104">
    <property type="protein sequence ID" value="KAF2421022.1"/>
    <property type="molecule type" value="Genomic_DNA"/>
</dbReference>
<dbReference type="InterPro" id="IPR003661">
    <property type="entry name" value="HisK_dim/P_dom"/>
</dbReference>
<sequence>MAHTMEESSNFERIEELKEDLINCNDDYWIKSPLGDRKEWHPCLKSFANLIPTLPHPAAIYWGEDLLLLYNNAWRKVAPQSARQGEAQHQDHLTDIGLTAMRTVMHGSVRRNLAPAQLLGGNARDGRHYNLLLSPITLDDTSSQGVLAQLFPAQDMGATRPDSRGRTPSNTDAKLDGAPFPLDDLPLDEHPFFQRFAAMLPTGLAILNHKAEAIYVNKQFFELTTHRDNDKSFRSWPQTIHADDHERVMKAYQDAFNSGEQLTCEFRTQGHEDHPWRLLLLTPLGDDNLRHASLRKYGGFICAIIDITDNKKNELAQEQAARDALERKNQQERFIDMISHEIRNPLSAVLHCTEDIIELVENGSDGKGKTAVAMFDLIEAADTIKLCVNHQRHIVDDILSFSKLDASMLSLTPRSVRLKKQLADSLKMFQPEFRKQHMEFEYKVDHSYDDNHIDFVQGDIIRISQVLVNLVTNSIKFTAKKEGQKKISVALGASTERPTSYPPNVVFFDTDDSGYRMDGTNTSEWGNGEAIYILVAVMDTGIGISEEGQRKLFERFRQATPKTEEIYGGSGLGLNISRKICQLHGGEIGCSSILGEGSTFGFFFKVRRTENPPKNDQLERNDLQRQLEEFADGEAPISRDPGGSTHPDLENPPTERVVETGTKAVRDDRYKNTARIAESVDQKSPHRHRTINDSSETEAAPPALDEPSMLEKLQNKTDSDLSVRRLKAKETNPKTQVLLVEDNVINQRILKRKLEAKGFDVTVANNGREAVDTVHRVSEAVSNEDDDTATIFDVILMDQEMPVLDGNSATKKIRELEAQGLVLHVPILGVTANVREEQKADMMSAGMDDVISKPYGIEEMVERIKKLTMTSSGS</sequence>
<evidence type="ECO:0000256" key="1">
    <source>
        <dbReference type="ARBA" id="ARBA00022553"/>
    </source>
</evidence>
<dbReference type="SMART" id="SM00387">
    <property type="entry name" value="HATPase_c"/>
    <property type="match status" value="1"/>
</dbReference>
<dbReference type="InterPro" id="IPR000014">
    <property type="entry name" value="PAS"/>
</dbReference>
<dbReference type="Pfam" id="PF00512">
    <property type="entry name" value="HisKA"/>
    <property type="match status" value="1"/>
</dbReference>
<dbReference type="AlphaFoldDB" id="A0A9P4TU07"/>
<dbReference type="Pfam" id="PF08447">
    <property type="entry name" value="PAS_3"/>
    <property type="match status" value="1"/>
</dbReference>
<dbReference type="PROSITE" id="PS50109">
    <property type="entry name" value="HIS_KIN"/>
    <property type="match status" value="1"/>
</dbReference>
<dbReference type="InterPro" id="IPR005467">
    <property type="entry name" value="His_kinase_dom"/>
</dbReference>
<dbReference type="SUPFAM" id="SSF55785">
    <property type="entry name" value="PYP-like sensor domain (PAS domain)"/>
    <property type="match status" value="1"/>
</dbReference>
<feature type="modified residue" description="4-aspartylphosphate" evidence="2">
    <location>
        <position position="798"/>
    </location>
</feature>
<feature type="region of interest" description="Disordered" evidence="3">
    <location>
        <begin position="633"/>
        <end position="656"/>
    </location>
</feature>
<dbReference type="Proteomes" id="UP000800235">
    <property type="component" value="Unassembled WGS sequence"/>
</dbReference>
<dbReference type="CDD" id="cd16922">
    <property type="entry name" value="HATPase_EvgS-ArcB-TorS-like"/>
    <property type="match status" value="1"/>
</dbReference>
<organism evidence="6 7">
    <name type="scientific">Tothia fuscella</name>
    <dbReference type="NCBI Taxonomy" id="1048955"/>
    <lineage>
        <taxon>Eukaryota</taxon>
        <taxon>Fungi</taxon>
        <taxon>Dikarya</taxon>
        <taxon>Ascomycota</taxon>
        <taxon>Pezizomycotina</taxon>
        <taxon>Dothideomycetes</taxon>
        <taxon>Pleosporomycetidae</taxon>
        <taxon>Venturiales</taxon>
        <taxon>Cylindrosympodiaceae</taxon>
        <taxon>Tothia</taxon>
    </lineage>
</organism>
<proteinExistence type="predicted"/>
<dbReference type="CDD" id="cd17546">
    <property type="entry name" value="REC_hyHK_CKI1_RcsC-like"/>
    <property type="match status" value="1"/>
</dbReference>
<dbReference type="Pfam" id="PF02518">
    <property type="entry name" value="HATPase_c"/>
    <property type="match status" value="1"/>
</dbReference>
<keyword evidence="7" id="KW-1185">Reference proteome</keyword>
<dbReference type="InterPro" id="IPR011006">
    <property type="entry name" value="CheY-like_superfamily"/>
</dbReference>
<dbReference type="SUPFAM" id="SSF55874">
    <property type="entry name" value="ATPase domain of HSP90 chaperone/DNA topoisomerase II/histidine kinase"/>
    <property type="match status" value="1"/>
</dbReference>
<dbReference type="InterPro" id="IPR036097">
    <property type="entry name" value="HisK_dim/P_sf"/>
</dbReference>
<evidence type="ECO:0000259" key="4">
    <source>
        <dbReference type="PROSITE" id="PS50109"/>
    </source>
</evidence>
<dbReference type="SMART" id="SM00388">
    <property type="entry name" value="HisKA"/>
    <property type="match status" value="1"/>
</dbReference>
<protein>
    <recommendedName>
        <fullName evidence="8">Histidine kinase</fullName>
    </recommendedName>
</protein>
<dbReference type="GO" id="GO:0000155">
    <property type="term" value="F:phosphorelay sensor kinase activity"/>
    <property type="evidence" value="ECO:0007669"/>
    <property type="project" value="InterPro"/>
</dbReference>
<reference evidence="6" key="1">
    <citation type="journal article" date="2020" name="Stud. Mycol.">
        <title>101 Dothideomycetes genomes: a test case for predicting lifestyles and emergence of pathogens.</title>
        <authorList>
            <person name="Haridas S."/>
            <person name="Albert R."/>
            <person name="Binder M."/>
            <person name="Bloem J."/>
            <person name="Labutti K."/>
            <person name="Salamov A."/>
            <person name="Andreopoulos B."/>
            <person name="Baker S."/>
            <person name="Barry K."/>
            <person name="Bills G."/>
            <person name="Bluhm B."/>
            <person name="Cannon C."/>
            <person name="Castanera R."/>
            <person name="Culley D."/>
            <person name="Daum C."/>
            <person name="Ezra D."/>
            <person name="Gonzalez J."/>
            <person name="Henrissat B."/>
            <person name="Kuo A."/>
            <person name="Liang C."/>
            <person name="Lipzen A."/>
            <person name="Lutzoni F."/>
            <person name="Magnuson J."/>
            <person name="Mondo S."/>
            <person name="Nolan M."/>
            <person name="Ohm R."/>
            <person name="Pangilinan J."/>
            <person name="Park H.-J."/>
            <person name="Ramirez L."/>
            <person name="Alfaro M."/>
            <person name="Sun H."/>
            <person name="Tritt A."/>
            <person name="Yoshinaga Y."/>
            <person name="Zwiers L.-H."/>
            <person name="Turgeon B."/>
            <person name="Goodwin S."/>
            <person name="Spatafora J."/>
            <person name="Crous P."/>
            <person name="Grigoriev I."/>
        </authorList>
    </citation>
    <scope>NUCLEOTIDE SEQUENCE</scope>
    <source>
        <strain evidence="6">CBS 130266</strain>
    </source>
</reference>
<dbReference type="InterPro" id="IPR003594">
    <property type="entry name" value="HATPase_dom"/>
</dbReference>
<dbReference type="InterPro" id="IPR001789">
    <property type="entry name" value="Sig_transdc_resp-reg_receiver"/>
</dbReference>
<dbReference type="PANTHER" id="PTHR43719">
    <property type="entry name" value="TWO-COMPONENT HISTIDINE KINASE"/>
    <property type="match status" value="1"/>
</dbReference>
<evidence type="ECO:0000313" key="7">
    <source>
        <dbReference type="Proteomes" id="UP000800235"/>
    </source>
</evidence>
<dbReference type="InterPro" id="IPR004358">
    <property type="entry name" value="Sig_transdc_His_kin-like_C"/>
</dbReference>
<dbReference type="InterPro" id="IPR035965">
    <property type="entry name" value="PAS-like_dom_sf"/>
</dbReference>
<keyword evidence="1 2" id="KW-0597">Phosphoprotein</keyword>
<dbReference type="SUPFAM" id="SSF47384">
    <property type="entry name" value="Homodimeric domain of signal transducing histidine kinase"/>
    <property type="match status" value="1"/>
</dbReference>
<dbReference type="Gene3D" id="1.10.287.130">
    <property type="match status" value="1"/>
</dbReference>
<evidence type="ECO:0000259" key="5">
    <source>
        <dbReference type="PROSITE" id="PS50110"/>
    </source>
</evidence>
<dbReference type="CDD" id="cd00082">
    <property type="entry name" value="HisKA"/>
    <property type="match status" value="1"/>
</dbReference>
<evidence type="ECO:0008006" key="8">
    <source>
        <dbReference type="Google" id="ProtNLM"/>
    </source>
</evidence>
<evidence type="ECO:0000313" key="6">
    <source>
        <dbReference type="EMBL" id="KAF2421022.1"/>
    </source>
</evidence>
<feature type="region of interest" description="Disordered" evidence="3">
    <location>
        <begin position="153"/>
        <end position="176"/>
    </location>
</feature>
<dbReference type="PROSITE" id="PS50110">
    <property type="entry name" value="RESPONSE_REGULATORY"/>
    <property type="match status" value="1"/>
</dbReference>
<dbReference type="PANTHER" id="PTHR43719:SF60">
    <property type="entry name" value="HISTIDINE KINASE G2"/>
    <property type="match status" value="1"/>
</dbReference>
<evidence type="ECO:0000256" key="3">
    <source>
        <dbReference type="SAM" id="MobiDB-lite"/>
    </source>
</evidence>
<comment type="caution">
    <text evidence="6">The sequence shown here is derived from an EMBL/GenBank/DDBJ whole genome shotgun (WGS) entry which is preliminary data.</text>
</comment>
<gene>
    <name evidence="6" type="ORF">EJ08DRAFT_526176</name>
</gene>
<dbReference type="Gene3D" id="3.30.450.20">
    <property type="entry name" value="PAS domain"/>
    <property type="match status" value="1"/>
</dbReference>
<dbReference type="Gene3D" id="3.40.50.2300">
    <property type="match status" value="1"/>
</dbReference>
<dbReference type="PRINTS" id="PR00344">
    <property type="entry name" value="BCTRLSENSOR"/>
</dbReference>
<evidence type="ECO:0000256" key="2">
    <source>
        <dbReference type="PROSITE-ProRule" id="PRU00169"/>
    </source>
</evidence>
<dbReference type="SMART" id="SM00448">
    <property type="entry name" value="REC"/>
    <property type="match status" value="1"/>
</dbReference>